<dbReference type="InterPro" id="IPR029035">
    <property type="entry name" value="DHS-like_NAD/FAD-binding_dom"/>
</dbReference>
<dbReference type="FunFam" id="3.40.910.10:FF:000001">
    <property type="entry name" value="Probable deoxyhypusine synthase"/>
    <property type="match status" value="1"/>
</dbReference>
<dbReference type="SUPFAM" id="SSF52467">
    <property type="entry name" value="DHS-like NAD/FAD-binding domain"/>
    <property type="match status" value="1"/>
</dbReference>
<evidence type="ECO:0000313" key="11">
    <source>
        <dbReference type="EMBL" id="SZX64511.1"/>
    </source>
</evidence>
<comment type="similarity">
    <text evidence="4">Belongs to the deoxyhypusine synthase family.</text>
</comment>
<dbReference type="STRING" id="3088.A0A383VG55"/>
<evidence type="ECO:0000256" key="5">
    <source>
        <dbReference type="ARBA" id="ARBA00012683"/>
    </source>
</evidence>
<accession>A0A383VG55</accession>
<gene>
    <name evidence="10" type="ORF">BQ4739_LOCUS5004</name>
    <name evidence="11" type="ORF">BQ4739_LOCUS5018</name>
</gene>
<dbReference type="EMBL" id="FNXT01000415">
    <property type="protein sequence ID" value="SZX64497.1"/>
    <property type="molecule type" value="Genomic_DNA"/>
</dbReference>
<dbReference type="GO" id="GO:0034038">
    <property type="term" value="F:deoxyhypusine synthase activity"/>
    <property type="evidence" value="ECO:0007669"/>
    <property type="project" value="UniProtKB-EC"/>
</dbReference>
<dbReference type="EC" id="2.5.1.46" evidence="5"/>
<keyword evidence="7" id="KW-0520">NAD</keyword>
<evidence type="ECO:0000313" key="10">
    <source>
        <dbReference type="EMBL" id="SZX64497.1"/>
    </source>
</evidence>
<dbReference type="Proteomes" id="UP000256970">
    <property type="component" value="Unassembled WGS sequence"/>
</dbReference>
<dbReference type="GO" id="GO:0005737">
    <property type="term" value="C:cytoplasm"/>
    <property type="evidence" value="ECO:0007669"/>
    <property type="project" value="TreeGrafter"/>
</dbReference>
<comment type="pathway">
    <text evidence="3">Protein modification; eIF5A hypusination.</text>
</comment>
<evidence type="ECO:0000256" key="7">
    <source>
        <dbReference type="ARBA" id="ARBA00023027"/>
    </source>
</evidence>
<dbReference type="AlphaFoldDB" id="A0A383VG55"/>
<keyword evidence="6" id="KW-0808">Transferase</keyword>
<evidence type="ECO:0000256" key="2">
    <source>
        <dbReference type="ARBA" id="ARBA00001911"/>
    </source>
</evidence>
<dbReference type="InterPro" id="IPR036982">
    <property type="entry name" value="Deoxyhypusine_synthase_sf"/>
</dbReference>
<evidence type="ECO:0000256" key="3">
    <source>
        <dbReference type="ARBA" id="ARBA00005041"/>
    </source>
</evidence>
<dbReference type="PANTHER" id="PTHR11703:SF0">
    <property type="entry name" value="DEOXYHYPUSINE SYNTHASE"/>
    <property type="match status" value="1"/>
</dbReference>
<keyword evidence="8" id="KW-0386">Hypusine biosynthesis</keyword>
<keyword evidence="12" id="KW-1185">Reference proteome</keyword>
<evidence type="ECO:0000313" key="12">
    <source>
        <dbReference type="Proteomes" id="UP000256970"/>
    </source>
</evidence>
<reference evidence="10 12" key="1">
    <citation type="submission" date="2016-10" db="EMBL/GenBank/DDBJ databases">
        <authorList>
            <person name="Cai Z."/>
        </authorList>
    </citation>
    <scope>NUCLEOTIDE SEQUENCE [LARGE SCALE GENOMIC DNA]</scope>
</reference>
<evidence type="ECO:0000256" key="1">
    <source>
        <dbReference type="ARBA" id="ARBA00000952"/>
    </source>
</evidence>
<dbReference type="InterPro" id="IPR002773">
    <property type="entry name" value="Deoxyhypusine_synthase"/>
</dbReference>
<comment type="catalytic activity">
    <reaction evidence="1">
        <text>[eIF5A protein]-L-lysine + spermidine = [eIF5A protein]-deoxyhypusine + propane-1,3-diamine</text>
        <dbReference type="Rhea" id="RHEA:33299"/>
        <dbReference type="Rhea" id="RHEA-COMP:10143"/>
        <dbReference type="Rhea" id="RHEA-COMP:10144"/>
        <dbReference type="ChEBI" id="CHEBI:29969"/>
        <dbReference type="ChEBI" id="CHEBI:57484"/>
        <dbReference type="ChEBI" id="CHEBI:57834"/>
        <dbReference type="ChEBI" id="CHEBI:82657"/>
        <dbReference type="EC" id="2.5.1.46"/>
    </reaction>
</comment>
<dbReference type="Gene3D" id="3.40.910.10">
    <property type="entry name" value="Deoxyhypusine synthase"/>
    <property type="match status" value="1"/>
</dbReference>
<evidence type="ECO:0000256" key="9">
    <source>
        <dbReference type="SAM" id="MobiDB-lite"/>
    </source>
</evidence>
<evidence type="ECO:0000256" key="4">
    <source>
        <dbReference type="ARBA" id="ARBA00009892"/>
    </source>
</evidence>
<evidence type="ECO:0000256" key="6">
    <source>
        <dbReference type="ARBA" id="ARBA00022679"/>
    </source>
</evidence>
<sequence length="396" mass="43540">MSFKVTDLPAAEAVLVPTETVPDGPIIKGHDFNKGRDLDSIMAAMITSGFQATALGQAVEEVNRMINWRLEDDPITANTAPEHQEPAFRAACRTKIYLGYTSNLISAGVREQIRWLVEHKMVDVVVTTAGGIEEDFIKCMGHTYMGDFALKGKELRAKGLNRIGNMLVPNSNYCLFEDWIMPLLDDMLKEQQEQGTVWTPSKMIARLGQAINHPDSVYYWAWKNNIPVFCPAITDGSIGDMLFFHSYKSPGLVVDVVGDIRAINDSAMRASPRRTGMIILGGGVPKHHINNANLMRNGADFAVMLNTAQEFDGSDSGAKPDEAISWGKIKPDAKPVKVCGDATVLLPLLISQTFAKHWGKREQAQAAEAAAAAAGSNCNGQQQQQQEQQRQQQQQQ</sequence>
<dbReference type="Pfam" id="PF01916">
    <property type="entry name" value="DS"/>
    <property type="match status" value="1"/>
</dbReference>
<comment type="cofactor">
    <cofactor evidence="2">
        <name>NAD(+)</name>
        <dbReference type="ChEBI" id="CHEBI:57540"/>
    </cofactor>
</comment>
<organism evidence="10 12">
    <name type="scientific">Tetradesmus obliquus</name>
    <name type="common">Green alga</name>
    <name type="synonym">Acutodesmus obliquus</name>
    <dbReference type="NCBI Taxonomy" id="3088"/>
    <lineage>
        <taxon>Eukaryota</taxon>
        <taxon>Viridiplantae</taxon>
        <taxon>Chlorophyta</taxon>
        <taxon>core chlorophytes</taxon>
        <taxon>Chlorophyceae</taxon>
        <taxon>CS clade</taxon>
        <taxon>Sphaeropleales</taxon>
        <taxon>Scenedesmaceae</taxon>
        <taxon>Tetradesmus</taxon>
    </lineage>
</organism>
<feature type="region of interest" description="Disordered" evidence="9">
    <location>
        <begin position="366"/>
        <end position="396"/>
    </location>
</feature>
<name>A0A383VG55_TETOB</name>
<protein>
    <recommendedName>
        <fullName evidence="5">deoxyhypusine synthase</fullName>
        <ecNumber evidence="5">2.5.1.46</ecNumber>
    </recommendedName>
</protein>
<dbReference type="PANTHER" id="PTHR11703">
    <property type="entry name" value="DEOXYHYPUSINE SYNTHASE"/>
    <property type="match status" value="1"/>
</dbReference>
<proteinExistence type="inferred from homology"/>
<dbReference type="EMBL" id="FNXT01000415">
    <property type="protein sequence ID" value="SZX64511.1"/>
    <property type="molecule type" value="Genomic_DNA"/>
</dbReference>
<dbReference type="NCBIfam" id="TIGR00321">
    <property type="entry name" value="dhys"/>
    <property type="match status" value="1"/>
</dbReference>
<evidence type="ECO:0000256" key="8">
    <source>
        <dbReference type="ARBA" id="ARBA00023256"/>
    </source>
</evidence>